<evidence type="ECO:0000256" key="1">
    <source>
        <dbReference type="SAM" id="Phobius"/>
    </source>
</evidence>
<protein>
    <submittedName>
        <fullName evidence="2">Uncharacterized protein</fullName>
    </submittedName>
</protein>
<keyword evidence="1" id="KW-0812">Transmembrane</keyword>
<evidence type="ECO:0000313" key="2">
    <source>
        <dbReference type="EMBL" id="WBL78788.1"/>
    </source>
</evidence>
<dbReference type="RefSeq" id="WP_270164060.1">
    <property type="nucleotide sequence ID" value="NZ_CP089391.1"/>
</dbReference>
<organism evidence="2 3">
    <name type="scientific">Bradyrhizobium xenonodulans</name>
    <dbReference type="NCBI Taxonomy" id="2736875"/>
    <lineage>
        <taxon>Bacteria</taxon>
        <taxon>Pseudomonadati</taxon>
        <taxon>Pseudomonadota</taxon>
        <taxon>Alphaproteobacteria</taxon>
        <taxon>Hyphomicrobiales</taxon>
        <taxon>Nitrobacteraceae</taxon>
        <taxon>Bradyrhizobium</taxon>
    </lineage>
</organism>
<dbReference type="EMBL" id="CP089391">
    <property type="protein sequence ID" value="WBL78788.1"/>
    <property type="molecule type" value="Genomic_DNA"/>
</dbReference>
<name>A0ABY7MK58_9BRAD</name>
<feature type="transmembrane region" description="Helical" evidence="1">
    <location>
        <begin position="20"/>
        <end position="46"/>
    </location>
</feature>
<keyword evidence="1" id="KW-0472">Membrane</keyword>
<keyword evidence="1" id="KW-1133">Transmembrane helix</keyword>
<reference evidence="2" key="1">
    <citation type="submission" date="2021-12" db="EMBL/GenBank/DDBJ databases">
        <title>Bradyrhizobium xenonodulans sp. nov.</title>
        <authorList>
            <person name="Claassens R."/>
            <person name="Venter S.N."/>
            <person name="Beukes C.W."/>
            <person name="Stepkowski T."/>
            <person name="Steenkamp E.T."/>
        </authorList>
    </citation>
    <scope>NUCLEOTIDE SEQUENCE</scope>
    <source>
        <strain evidence="2">14AB</strain>
    </source>
</reference>
<evidence type="ECO:0000313" key="3">
    <source>
        <dbReference type="Proteomes" id="UP001179614"/>
    </source>
</evidence>
<keyword evidence="3" id="KW-1185">Reference proteome</keyword>
<gene>
    <name evidence="2" type="ORF">I3J27_38660</name>
</gene>
<accession>A0ABY7MK58</accession>
<proteinExistence type="predicted"/>
<dbReference type="Proteomes" id="UP001179614">
    <property type="component" value="Chromosome"/>
</dbReference>
<sequence length="139" mass="15194">MPLSIDDVAGYEREAMRYYFLWYTIYILLGGGAITFPALAAMGVTFGIAEGAKYLSGAGGLCAALFGFLKPNDYLAVFDAAITEFRSLRVRFSLLTDEQRAEKVDYALRLTVFKYPGVSASIPQNPSIQRDKVIGPSSS</sequence>